<feature type="domain" description="MI" evidence="8">
    <location>
        <begin position="1052"/>
        <end position="1174"/>
    </location>
</feature>
<dbReference type="SMART" id="SM00544">
    <property type="entry name" value="MA3"/>
    <property type="match status" value="1"/>
</dbReference>
<dbReference type="InterPro" id="IPR003890">
    <property type="entry name" value="MIF4G-like_typ-3"/>
</dbReference>
<gene>
    <name evidence="10 11" type="primary">LOC100204643</name>
</gene>
<dbReference type="InterPro" id="IPR003891">
    <property type="entry name" value="Initiation_fac_eIF4g_MI"/>
</dbReference>
<feature type="compositionally biased region" description="Basic and acidic residues" evidence="6">
    <location>
        <begin position="840"/>
        <end position="863"/>
    </location>
</feature>
<evidence type="ECO:0000256" key="1">
    <source>
        <dbReference type="ARBA" id="ARBA00005775"/>
    </source>
</evidence>
<dbReference type="InterPro" id="IPR003307">
    <property type="entry name" value="W2_domain"/>
</dbReference>
<dbReference type="GeneID" id="100204643"/>
<evidence type="ECO:0000256" key="3">
    <source>
        <dbReference type="ARBA" id="ARBA00022553"/>
    </source>
</evidence>
<evidence type="ECO:0000259" key="8">
    <source>
        <dbReference type="PROSITE" id="PS51366"/>
    </source>
</evidence>
<dbReference type="SUPFAM" id="SSF48371">
    <property type="entry name" value="ARM repeat"/>
    <property type="match status" value="3"/>
</dbReference>
<reference evidence="10 11" key="1">
    <citation type="submission" date="2025-05" db="UniProtKB">
        <authorList>
            <consortium name="RefSeq"/>
        </authorList>
    </citation>
    <scope>IDENTIFICATION</scope>
</reference>
<keyword evidence="2 10" id="KW-0396">Initiation factor</keyword>
<protein>
    <submittedName>
        <fullName evidence="10 11">Eukaryotic translation initiation factor 4 gamma 1 isoform X3</fullName>
    </submittedName>
</protein>
<keyword evidence="9" id="KW-1185">Reference proteome</keyword>
<feature type="compositionally biased region" description="Polar residues" evidence="6">
    <location>
        <begin position="951"/>
        <end position="969"/>
    </location>
</feature>
<evidence type="ECO:0000256" key="5">
    <source>
        <dbReference type="ARBA" id="ARBA00022917"/>
    </source>
</evidence>
<evidence type="ECO:0000313" key="11">
    <source>
        <dbReference type="RefSeq" id="XP_065655353.1"/>
    </source>
</evidence>
<dbReference type="SMART" id="SM00543">
    <property type="entry name" value="MIF4G"/>
    <property type="match status" value="1"/>
</dbReference>
<dbReference type="PANTHER" id="PTHR23253:SF78">
    <property type="entry name" value="EUKARYOTIC TRANSLATION INITIATION FACTOR 4G1, ISOFORM B-RELATED"/>
    <property type="match status" value="1"/>
</dbReference>
<evidence type="ECO:0000256" key="4">
    <source>
        <dbReference type="ARBA" id="ARBA00022845"/>
    </source>
</evidence>
<feature type="compositionally biased region" description="Polar residues" evidence="6">
    <location>
        <begin position="880"/>
        <end position="898"/>
    </location>
</feature>
<dbReference type="SMART" id="SM00515">
    <property type="entry name" value="eIF5C"/>
    <property type="match status" value="1"/>
</dbReference>
<dbReference type="GO" id="GO:0003743">
    <property type="term" value="F:translation initiation factor activity"/>
    <property type="evidence" value="ECO:0007669"/>
    <property type="project" value="UniProtKB-KW"/>
</dbReference>
<dbReference type="InterPro" id="IPR016024">
    <property type="entry name" value="ARM-type_fold"/>
</dbReference>
<dbReference type="Pfam" id="PF02020">
    <property type="entry name" value="W2"/>
    <property type="match status" value="1"/>
</dbReference>
<name>A0ABM4C1F1_HYDVU</name>
<dbReference type="PANTHER" id="PTHR23253">
    <property type="entry name" value="EUKARYOTIC TRANSLATION INITIATION FACTOR 4 GAMMA"/>
    <property type="match status" value="1"/>
</dbReference>
<dbReference type="CDD" id="cd11559">
    <property type="entry name" value="W2_eIF4G1_like"/>
    <property type="match status" value="1"/>
</dbReference>
<feature type="compositionally biased region" description="Low complexity" evidence="6">
    <location>
        <begin position="926"/>
        <end position="944"/>
    </location>
</feature>
<feature type="region of interest" description="Disordered" evidence="6">
    <location>
        <begin position="840"/>
        <end position="901"/>
    </location>
</feature>
<feature type="compositionally biased region" description="Low complexity" evidence="6">
    <location>
        <begin position="979"/>
        <end position="990"/>
    </location>
</feature>
<feature type="compositionally biased region" description="Polar residues" evidence="6">
    <location>
        <begin position="1005"/>
        <end position="1032"/>
    </location>
</feature>
<dbReference type="Proteomes" id="UP001652625">
    <property type="component" value="Chromosome 06"/>
</dbReference>
<dbReference type="RefSeq" id="XP_065655352.1">
    <property type="nucleotide sequence ID" value="XM_065799280.1"/>
</dbReference>
<organism evidence="9 10">
    <name type="scientific">Hydra vulgaris</name>
    <name type="common">Hydra</name>
    <name type="synonym">Hydra attenuata</name>
    <dbReference type="NCBI Taxonomy" id="6087"/>
    <lineage>
        <taxon>Eukaryota</taxon>
        <taxon>Metazoa</taxon>
        <taxon>Cnidaria</taxon>
        <taxon>Hydrozoa</taxon>
        <taxon>Hydroidolina</taxon>
        <taxon>Anthoathecata</taxon>
        <taxon>Aplanulata</taxon>
        <taxon>Hydridae</taxon>
        <taxon>Hydra</taxon>
    </lineage>
</organism>
<feature type="domain" description="W2" evidence="7">
    <location>
        <begin position="1240"/>
        <end position="1407"/>
    </location>
</feature>
<keyword evidence="4" id="KW-0810">Translation regulation</keyword>
<proteinExistence type="inferred from homology"/>
<feature type="region of interest" description="Disordered" evidence="6">
    <location>
        <begin position="507"/>
        <end position="545"/>
    </location>
</feature>
<dbReference type="RefSeq" id="XP_065655353.1">
    <property type="nucleotide sequence ID" value="XM_065799281.1"/>
</dbReference>
<accession>A0ABM4C1F1</accession>
<dbReference type="Pfam" id="PF02847">
    <property type="entry name" value="MA3"/>
    <property type="match status" value="1"/>
</dbReference>
<evidence type="ECO:0000313" key="10">
    <source>
        <dbReference type="RefSeq" id="XP_065655352.1"/>
    </source>
</evidence>
<sequence length="1414" mass="159786">MITEPSQTFSQQIYSSYPQVINQNNIQGTVQHMYQNSQPQQIHPFQVPSTHMTQYASAQPFTPNPVYIQNTDPSQVYTSYNRQYNINATPYSFSSYTQIYPSHSYPHQTQSPQYLVQGYQNGVILQTQQHPSQNQRGYTQPTPSQQIQQHNVPIQPAQIPHQPEYQPKKAAIKLTDPKTGDDIPIYFPKKEQEKVHIHMGNPYTPNISLPIQEKIDDRRAQVNASFAAQIAAIAEKNSNEEPKESVALTIINKNEIVETVTLEENNESSTNFVEPENKADTELLNNVNVTEPGTTSLIVTDDCLQFETYNTSDNAVHEEVIENIDEIQAEASPEVLDSNPQVEDVKPSITFKTAQHKKKKKSYKSYDNKEVGDDILSAFVDKPKVEEVPETIIEVKLDNETQPEEVTWENKIIENDLINKKDDEEQDVRPRQVEIKLLKTEDTQDIDNDNEKRQYNRDFLLQFQFAPICTFKPQGLPDIDIVLNEAHAPTKALVPGQRLASNDFIPNYMKQAGGGRSSGGRSSKEKERRGGSGGGGPGASSSGQQKKIVVAPQFEKIELHKSENAWVRPGELIKDLPEDQRERDELARSIRGILNKLTPQKFISLLDKMKELKIDTKEKLEIAIDLIFEKAVSEPVFSVAYANLCHRLIDCFKQPMTDTSTPNGTITFRRILLNKCQKEFDKDSSDEKLLEEDKNRTFDTEAESKLWKADLDQREIMNRRRMLGNIRFIGELFKLKMISENIMHDCVIKLLKCEKVESAEDQLECLCKLLATIGKDLDHPKAKFRVDQYFAQMGKIIDRKKISTRIKFAIRDIIDLRSCNWIPRRDDSNPKTIDQIHKEAKDEEKEMEKMRQQDKMRPKERGSQRSIGRDSPAMRGGVSGPSSSADGWTNIPSKSKNFPATPVDASKFKIAKKDDSENISLGPGGFRSSWSRGASGGSSRSSSGAPACVESVQNRQTNRYDVLSEQNPPSGLDSKRGSRGSNTSRSSGGKSSREDRSAAIRAVQDITTIKNQFSKHSQNGRDSPRSGAQTPVETMDAAADVDSIVIEISEEDMRKKTKSTINEYLSIRDTNEAITCLKEVNCSCLHYLFVEEAITIVIEMKSEERKSIGALLHDMIIKNVITVDQLCKGLASIVQNAPDYAVDIPHFYKYLGEVIGPMVYDGALPLNRVKDTLEPLVKPNKAGDVMAEALSVAVQIAGKEESVSELWSKSNIKWEMLLNNDENVDKFIKDKKMEFLMNSTSSNKSHSNNVLKGLLRVLHDKGDNNKITSYIDSECSNCKSDPYFIKELTSMICNSTIKVEDTTNTCSCNNDELEKRKNILLKYIDGNKNLELFALYGIQYLVTTLHHPIGLANSLFQDLYNHDIISEETFFTWESSKEFPDGKGNTISSVKDFLSWLRKAEEESNEEDSTHVFN</sequence>
<dbReference type="PROSITE" id="PS51363">
    <property type="entry name" value="W2"/>
    <property type="match status" value="1"/>
</dbReference>
<evidence type="ECO:0000259" key="7">
    <source>
        <dbReference type="PROSITE" id="PS51363"/>
    </source>
</evidence>
<feature type="region of interest" description="Disordered" evidence="6">
    <location>
        <begin position="916"/>
        <end position="1033"/>
    </location>
</feature>
<evidence type="ECO:0000313" key="9">
    <source>
        <dbReference type="Proteomes" id="UP001652625"/>
    </source>
</evidence>
<dbReference type="Gene3D" id="1.25.40.180">
    <property type="match status" value="3"/>
</dbReference>
<keyword evidence="3" id="KW-0597">Phosphoprotein</keyword>
<comment type="similarity">
    <text evidence="1">Belongs to the eukaryotic initiation factor 4G family.</text>
</comment>
<keyword evidence="5" id="KW-0648">Protein biosynthesis</keyword>
<dbReference type="PROSITE" id="PS51366">
    <property type="entry name" value="MI"/>
    <property type="match status" value="1"/>
</dbReference>
<dbReference type="Pfam" id="PF02854">
    <property type="entry name" value="MIF4G"/>
    <property type="match status" value="1"/>
</dbReference>
<evidence type="ECO:0000256" key="6">
    <source>
        <dbReference type="SAM" id="MobiDB-lite"/>
    </source>
</evidence>
<evidence type="ECO:0000256" key="2">
    <source>
        <dbReference type="ARBA" id="ARBA00022540"/>
    </source>
</evidence>